<proteinExistence type="predicted"/>
<accession>A0A426TRX0</accession>
<gene>
    <name evidence="4" type="ORF">EI684_20650</name>
</gene>
<dbReference type="PROSITE" id="PS51549">
    <property type="entry name" value="DM13"/>
    <property type="match status" value="1"/>
</dbReference>
<feature type="transmembrane region" description="Helical" evidence="2">
    <location>
        <begin position="20"/>
        <end position="40"/>
    </location>
</feature>
<dbReference type="InterPro" id="IPR019545">
    <property type="entry name" value="DM13_domain"/>
</dbReference>
<evidence type="ECO:0000256" key="1">
    <source>
        <dbReference type="SAM" id="MobiDB-lite"/>
    </source>
</evidence>
<evidence type="ECO:0000313" key="4">
    <source>
        <dbReference type="EMBL" id="RRR66489.1"/>
    </source>
</evidence>
<keyword evidence="2" id="KW-1133">Transmembrane helix</keyword>
<protein>
    <recommendedName>
        <fullName evidence="3">DM13 domain-containing protein</fullName>
    </recommendedName>
</protein>
<dbReference type="Proteomes" id="UP000280307">
    <property type="component" value="Unassembled WGS sequence"/>
</dbReference>
<feature type="compositionally biased region" description="Low complexity" evidence="1">
    <location>
        <begin position="72"/>
        <end position="84"/>
    </location>
</feature>
<keyword evidence="2" id="KW-0812">Transmembrane</keyword>
<evidence type="ECO:0000313" key="5">
    <source>
        <dbReference type="Proteomes" id="UP000280307"/>
    </source>
</evidence>
<evidence type="ECO:0000256" key="2">
    <source>
        <dbReference type="SAM" id="Phobius"/>
    </source>
</evidence>
<dbReference type="Pfam" id="PF10517">
    <property type="entry name" value="DM13"/>
    <property type="match status" value="1"/>
</dbReference>
<dbReference type="EMBL" id="RSAS01000849">
    <property type="protein sequence ID" value="RRR66489.1"/>
    <property type="molecule type" value="Genomic_DNA"/>
</dbReference>
<comment type="caution">
    <text evidence="4">The sequence shown here is derived from an EMBL/GenBank/DDBJ whole genome shotgun (WGS) entry which is preliminary data.</text>
</comment>
<reference evidence="4 5" key="1">
    <citation type="submission" date="2018-12" db="EMBL/GenBank/DDBJ databases">
        <title>Genome Sequence of Candidatus Viridilinea halotolerans isolated from saline sulfide-rich spring.</title>
        <authorList>
            <person name="Grouzdev D.S."/>
            <person name="Burganskaya E.I."/>
            <person name="Krutkina M.S."/>
            <person name="Sukhacheva M.V."/>
            <person name="Gorlenko V.M."/>
        </authorList>
    </citation>
    <scope>NUCLEOTIDE SEQUENCE [LARGE SCALE GENOMIC DNA]</scope>
    <source>
        <strain evidence="4">Chok-6</strain>
    </source>
</reference>
<organism evidence="4 5">
    <name type="scientific">Candidatus Viridilinea halotolerans</name>
    <dbReference type="NCBI Taxonomy" id="2491704"/>
    <lineage>
        <taxon>Bacteria</taxon>
        <taxon>Bacillati</taxon>
        <taxon>Chloroflexota</taxon>
        <taxon>Chloroflexia</taxon>
        <taxon>Chloroflexales</taxon>
        <taxon>Chloroflexineae</taxon>
        <taxon>Oscillochloridaceae</taxon>
        <taxon>Candidatus Viridilinea</taxon>
    </lineage>
</organism>
<evidence type="ECO:0000259" key="3">
    <source>
        <dbReference type="PROSITE" id="PS51549"/>
    </source>
</evidence>
<feature type="domain" description="DM13" evidence="3">
    <location>
        <begin position="128"/>
        <end position="235"/>
    </location>
</feature>
<sequence>MFTRLQHSWAGLNWMGRSLVLVGMGLGLVMVVWLAGPLFYDVTVDEEFPVALSTSPAVLATAVPTPNPAAPPASATEGASGGASVPTATAPAESLGGVATLEAVAVPAAPEADPATATPSGPIALSSGAFTQVSDRYSGEGTATIYQGADGQLLLRFEDFAVTNAPDLVVGLSGHPAPRSSAETYDQGYVQLDSLRGNRGNQNYVLPAGFDLTDYRSVVIYCRAFSVVVSTAELRGLER</sequence>
<feature type="region of interest" description="Disordered" evidence="1">
    <location>
        <begin position="66"/>
        <end position="88"/>
    </location>
</feature>
<name>A0A426TRX0_9CHLR</name>
<dbReference type="AlphaFoldDB" id="A0A426TRX0"/>
<keyword evidence="2" id="KW-0472">Membrane</keyword>